<name>A0AAE0CG25_9CHLO</name>
<organism evidence="2 3">
    <name type="scientific">Cymbomonas tetramitiformis</name>
    <dbReference type="NCBI Taxonomy" id="36881"/>
    <lineage>
        <taxon>Eukaryota</taxon>
        <taxon>Viridiplantae</taxon>
        <taxon>Chlorophyta</taxon>
        <taxon>Pyramimonadophyceae</taxon>
        <taxon>Pyramimonadales</taxon>
        <taxon>Pyramimonadaceae</taxon>
        <taxon>Cymbomonas</taxon>
    </lineage>
</organism>
<protein>
    <recommendedName>
        <fullName evidence="1">A-kinase anchor protein 7-like phosphoesterase domain-containing protein</fullName>
    </recommendedName>
</protein>
<dbReference type="InterPro" id="IPR019510">
    <property type="entry name" value="AKAP7-like_phosphoesterase"/>
</dbReference>
<proteinExistence type="predicted"/>
<evidence type="ECO:0000313" key="2">
    <source>
        <dbReference type="EMBL" id="KAK3254398.1"/>
    </source>
</evidence>
<comment type="caution">
    <text evidence="2">The sequence shown here is derived from an EMBL/GenBank/DDBJ whole genome shotgun (WGS) entry which is preliminary data.</text>
</comment>
<dbReference type="InterPro" id="IPR009210">
    <property type="entry name" value="ASCC1"/>
</dbReference>
<dbReference type="Pfam" id="PF10469">
    <property type="entry name" value="AKAP7_NLS"/>
    <property type="match status" value="1"/>
</dbReference>
<dbReference type="GO" id="GO:0005634">
    <property type="term" value="C:nucleus"/>
    <property type="evidence" value="ECO:0007669"/>
    <property type="project" value="TreeGrafter"/>
</dbReference>
<feature type="non-terminal residue" evidence="2">
    <location>
        <position position="1"/>
    </location>
</feature>
<dbReference type="PANTHER" id="PTHR13360:SF1">
    <property type="entry name" value="ACTIVATING SIGNAL COINTEGRATOR 1 COMPLEX SUBUNIT 1"/>
    <property type="match status" value="1"/>
</dbReference>
<keyword evidence="3" id="KW-1185">Reference proteome</keyword>
<gene>
    <name evidence="2" type="ORF">CYMTET_36386</name>
</gene>
<sequence length="68" mass="7639">GKSLMLRIQGLEYMNDDPSEVDVLYVKVEEVGGEGRLERLCEAVVDLFADEGLLLSKVKQPLATLMKW</sequence>
<dbReference type="PANTHER" id="PTHR13360">
    <property type="entry name" value="ACTIVATING SIGNAL COINTEGRATOR 1 COMPLEX SUBUNIT 1"/>
    <property type="match status" value="1"/>
</dbReference>
<dbReference type="Gene3D" id="3.90.1140.10">
    <property type="entry name" value="Cyclic phosphodiesterase"/>
    <property type="match status" value="1"/>
</dbReference>
<dbReference type="Proteomes" id="UP001190700">
    <property type="component" value="Unassembled WGS sequence"/>
</dbReference>
<reference evidence="2 3" key="1">
    <citation type="journal article" date="2015" name="Genome Biol. Evol.">
        <title>Comparative Genomics of a Bacterivorous Green Alga Reveals Evolutionary Causalities and Consequences of Phago-Mixotrophic Mode of Nutrition.</title>
        <authorList>
            <person name="Burns J.A."/>
            <person name="Paasch A."/>
            <person name="Narechania A."/>
            <person name="Kim E."/>
        </authorList>
    </citation>
    <scope>NUCLEOTIDE SEQUENCE [LARGE SCALE GENOMIC DNA]</scope>
    <source>
        <strain evidence="2 3">PLY_AMNH</strain>
    </source>
</reference>
<evidence type="ECO:0000259" key="1">
    <source>
        <dbReference type="Pfam" id="PF10469"/>
    </source>
</evidence>
<evidence type="ECO:0000313" key="3">
    <source>
        <dbReference type="Proteomes" id="UP001190700"/>
    </source>
</evidence>
<feature type="domain" description="A-kinase anchor protein 7-like phosphoesterase" evidence="1">
    <location>
        <begin position="2"/>
        <end position="67"/>
    </location>
</feature>
<accession>A0AAE0CG25</accession>
<dbReference type="EMBL" id="LGRX02023641">
    <property type="protein sequence ID" value="KAK3254398.1"/>
    <property type="molecule type" value="Genomic_DNA"/>
</dbReference>
<dbReference type="GO" id="GO:0006307">
    <property type="term" value="P:DNA alkylation repair"/>
    <property type="evidence" value="ECO:0007669"/>
    <property type="project" value="InterPro"/>
</dbReference>
<dbReference type="GO" id="GO:0006355">
    <property type="term" value="P:regulation of DNA-templated transcription"/>
    <property type="evidence" value="ECO:0007669"/>
    <property type="project" value="TreeGrafter"/>
</dbReference>
<dbReference type="AlphaFoldDB" id="A0AAE0CG25"/>